<proteinExistence type="predicted"/>
<protein>
    <submittedName>
        <fullName evidence="1">Uncharacterized protein</fullName>
    </submittedName>
</protein>
<evidence type="ECO:0000313" key="1">
    <source>
        <dbReference type="EMBL" id="MBX57091.1"/>
    </source>
</evidence>
<dbReference type="EMBL" id="GGEC01076607">
    <property type="protein sequence ID" value="MBX57091.1"/>
    <property type="molecule type" value="Transcribed_RNA"/>
</dbReference>
<accession>A0A2P2PQX2</accession>
<name>A0A2P2PQX2_RHIMU</name>
<dbReference type="AlphaFoldDB" id="A0A2P2PQX2"/>
<reference evidence="1" key="1">
    <citation type="submission" date="2018-02" db="EMBL/GenBank/DDBJ databases">
        <title>Rhizophora mucronata_Transcriptome.</title>
        <authorList>
            <person name="Meera S.P."/>
            <person name="Sreeshan A."/>
            <person name="Augustine A."/>
        </authorList>
    </citation>
    <scope>NUCLEOTIDE SEQUENCE</scope>
    <source>
        <tissue evidence="1">Leaf</tissue>
    </source>
</reference>
<organism evidence="1">
    <name type="scientific">Rhizophora mucronata</name>
    <name type="common">Asiatic mangrove</name>
    <dbReference type="NCBI Taxonomy" id="61149"/>
    <lineage>
        <taxon>Eukaryota</taxon>
        <taxon>Viridiplantae</taxon>
        <taxon>Streptophyta</taxon>
        <taxon>Embryophyta</taxon>
        <taxon>Tracheophyta</taxon>
        <taxon>Spermatophyta</taxon>
        <taxon>Magnoliopsida</taxon>
        <taxon>eudicotyledons</taxon>
        <taxon>Gunneridae</taxon>
        <taxon>Pentapetalae</taxon>
        <taxon>rosids</taxon>
        <taxon>fabids</taxon>
        <taxon>Malpighiales</taxon>
        <taxon>Rhizophoraceae</taxon>
        <taxon>Rhizophora</taxon>
    </lineage>
</organism>
<sequence>MLMQWLNNFPVFESSQRQSWLRKIIFLKINTKSLSNSGIPGKFHWHNSSNLKGGMAPSAG</sequence>